<organism evidence="3 4">
    <name type="scientific">Sulfuricurvum kujiense (strain ATCC BAA-921 / DSM 16994 / JCM 11577 / YK-1)</name>
    <dbReference type="NCBI Taxonomy" id="709032"/>
    <lineage>
        <taxon>Bacteria</taxon>
        <taxon>Pseudomonadati</taxon>
        <taxon>Campylobacterota</taxon>
        <taxon>Epsilonproteobacteria</taxon>
        <taxon>Campylobacterales</taxon>
        <taxon>Sulfurimonadaceae</taxon>
        <taxon>Sulfuricurvum</taxon>
    </lineage>
</organism>
<dbReference type="RefSeq" id="WP_013460318.1">
    <property type="nucleotide sequence ID" value="NC_014762.1"/>
</dbReference>
<dbReference type="PROSITE" id="PS01047">
    <property type="entry name" value="HMA_1"/>
    <property type="match status" value="1"/>
</dbReference>
<name>E4TZA6_SULKY</name>
<dbReference type="CDD" id="cd00371">
    <property type="entry name" value="HMA"/>
    <property type="match status" value="1"/>
</dbReference>
<accession>E4TZA6</accession>
<sequence length="100" mass="10797">MIQIFEVANIRCGGCANTITKALNEAGFTEVNVDLSCEPRKVSAAIAEEAQLAQFKMILRKLGYPLIGEEEGAIENAALKLKSFVSCAVGKFSTNEETNQ</sequence>
<protein>
    <recommendedName>
        <fullName evidence="2">HMA domain-containing protein</fullName>
    </recommendedName>
</protein>
<dbReference type="HOGENOM" id="CLU_134973_5_4_7"/>
<proteinExistence type="predicted"/>
<dbReference type="Pfam" id="PF00403">
    <property type="entry name" value="HMA"/>
    <property type="match status" value="1"/>
</dbReference>
<dbReference type="Gene3D" id="3.30.70.100">
    <property type="match status" value="1"/>
</dbReference>
<dbReference type="EMBL" id="CP002355">
    <property type="protein sequence ID" value="ADR34121.1"/>
    <property type="molecule type" value="Genomic_DNA"/>
</dbReference>
<dbReference type="InterPro" id="IPR036163">
    <property type="entry name" value="HMA_dom_sf"/>
</dbReference>
<dbReference type="OrthoDB" id="677920at2"/>
<feature type="domain" description="HMA" evidence="2">
    <location>
        <begin position="5"/>
        <end position="64"/>
    </location>
</feature>
<reference evidence="3 4" key="1">
    <citation type="journal article" date="2012" name="Stand. Genomic Sci.">
        <title>Complete genome sequence of the sulfur compounds oxidizing chemolithoautotroph Sulfuricurvum kujiense type strain (YK-1(T)).</title>
        <authorList>
            <person name="Han C."/>
            <person name="Kotsyurbenko O."/>
            <person name="Chertkov O."/>
            <person name="Held B."/>
            <person name="Lapidus A."/>
            <person name="Nolan M."/>
            <person name="Lucas S."/>
            <person name="Hammon N."/>
            <person name="Deshpande S."/>
            <person name="Cheng J.F."/>
            <person name="Tapia R."/>
            <person name="Goodwin L.A."/>
            <person name="Pitluck S."/>
            <person name="Liolios K."/>
            <person name="Pagani I."/>
            <person name="Ivanova N."/>
            <person name="Mavromatis K."/>
            <person name="Mikhailova N."/>
            <person name="Pati A."/>
            <person name="Chen A."/>
            <person name="Palaniappan K."/>
            <person name="Land M."/>
            <person name="Hauser L."/>
            <person name="Chang Y.J."/>
            <person name="Jeffries C.D."/>
            <person name="Brambilla E.M."/>
            <person name="Rohde M."/>
            <person name="Spring S."/>
            <person name="Sikorski J."/>
            <person name="Goker M."/>
            <person name="Woyke T."/>
            <person name="Bristow J."/>
            <person name="Eisen J.A."/>
            <person name="Markowitz V."/>
            <person name="Hugenholtz P."/>
            <person name="Kyrpides N.C."/>
            <person name="Klenk H.P."/>
            <person name="Detter J.C."/>
        </authorList>
    </citation>
    <scope>NUCLEOTIDE SEQUENCE [LARGE SCALE GENOMIC DNA]</scope>
    <source>
        <strain evidence="4">ATCC BAA-921 / DSM 16994 / JCM 11577 / YK-1</strain>
    </source>
</reference>
<dbReference type="InterPro" id="IPR017969">
    <property type="entry name" value="Heavy-metal-associated_CS"/>
</dbReference>
<evidence type="ECO:0000313" key="4">
    <source>
        <dbReference type="Proteomes" id="UP000008721"/>
    </source>
</evidence>
<dbReference type="GO" id="GO:0046872">
    <property type="term" value="F:metal ion binding"/>
    <property type="evidence" value="ECO:0007669"/>
    <property type="project" value="UniProtKB-KW"/>
</dbReference>
<dbReference type="KEGG" id="sku:Sulku_1459"/>
<dbReference type="eggNOG" id="COG2608">
    <property type="taxonomic scope" value="Bacteria"/>
</dbReference>
<gene>
    <name evidence="3" type="ordered locus">Sulku_1459</name>
</gene>
<evidence type="ECO:0000313" key="3">
    <source>
        <dbReference type="EMBL" id="ADR34121.1"/>
    </source>
</evidence>
<dbReference type="SUPFAM" id="SSF55008">
    <property type="entry name" value="HMA, heavy metal-associated domain"/>
    <property type="match status" value="1"/>
</dbReference>
<dbReference type="AlphaFoldDB" id="E4TZA6"/>
<keyword evidence="4" id="KW-1185">Reference proteome</keyword>
<dbReference type="STRING" id="709032.Sulku_1459"/>
<evidence type="ECO:0000259" key="2">
    <source>
        <dbReference type="Pfam" id="PF00403"/>
    </source>
</evidence>
<evidence type="ECO:0000256" key="1">
    <source>
        <dbReference type="ARBA" id="ARBA00022723"/>
    </source>
</evidence>
<dbReference type="Proteomes" id="UP000008721">
    <property type="component" value="Chromosome"/>
</dbReference>
<keyword evidence="1" id="KW-0479">Metal-binding</keyword>
<dbReference type="InterPro" id="IPR006121">
    <property type="entry name" value="HMA_dom"/>
</dbReference>